<dbReference type="STRING" id="1000565.METUNv1_03139"/>
<reference evidence="5 6" key="1">
    <citation type="journal article" date="2011" name="J. Bacteriol.">
        <title>Genome sequence of Methyloversatilis universalis FAM5T, a methylotrophic representative of the order Rhodocyclales.</title>
        <authorList>
            <person name="Kittichotirat W."/>
            <person name="Good N.M."/>
            <person name="Hall R."/>
            <person name="Bringel F."/>
            <person name="Lajus A."/>
            <person name="Medigue C."/>
            <person name="Smalley N.E."/>
            <person name="Beck D."/>
            <person name="Bumgarner R."/>
            <person name="Vuilleumier S."/>
            <person name="Kalyuzhnaya M.G."/>
        </authorList>
    </citation>
    <scope>NUCLEOTIDE SEQUENCE [LARGE SCALE GENOMIC DNA]</scope>
    <source>
        <strain evidence="6">ATCC BAA-1314 / JCM 13912 / FAM5</strain>
    </source>
</reference>
<proteinExistence type="predicted"/>
<organism evidence="5 6">
    <name type="scientific">Methyloversatilis universalis (strain ATCC BAA-1314 / DSM 25237 / JCM 13912 / CCUG 52030 / FAM5)</name>
    <dbReference type="NCBI Taxonomy" id="1000565"/>
    <lineage>
        <taxon>Bacteria</taxon>
        <taxon>Pseudomonadati</taxon>
        <taxon>Pseudomonadota</taxon>
        <taxon>Betaproteobacteria</taxon>
        <taxon>Nitrosomonadales</taxon>
        <taxon>Sterolibacteriaceae</taxon>
        <taxon>Methyloversatilis</taxon>
    </lineage>
</organism>
<dbReference type="InterPro" id="IPR019734">
    <property type="entry name" value="TPR_rpt"/>
</dbReference>
<dbReference type="eggNOG" id="COG0457">
    <property type="taxonomic scope" value="Bacteria"/>
</dbReference>
<dbReference type="Pfam" id="PF13432">
    <property type="entry name" value="TPR_16"/>
    <property type="match status" value="1"/>
</dbReference>
<dbReference type="Gene3D" id="1.25.40.10">
    <property type="entry name" value="Tetratricopeptide repeat domain"/>
    <property type="match status" value="1"/>
</dbReference>
<dbReference type="AlphaFoldDB" id="F5RFQ3"/>
<gene>
    <name evidence="5" type="ORF">METUNv1_03139</name>
</gene>
<dbReference type="Proteomes" id="UP000005019">
    <property type="component" value="Unassembled WGS sequence"/>
</dbReference>
<name>F5RFQ3_METUF</name>
<keyword evidence="6" id="KW-1185">Reference proteome</keyword>
<dbReference type="PANTHER" id="PTHR44858:SF1">
    <property type="entry name" value="UDP-N-ACETYLGLUCOSAMINE--PEPTIDE N-ACETYLGLUCOSAMINYLTRANSFERASE SPINDLY-RELATED"/>
    <property type="match status" value="1"/>
</dbReference>
<evidence type="ECO:0000313" key="6">
    <source>
        <dbReference type="Proteomes" id="UP000005019"/>
    </source>
</evidence>
<evidence type="ECO:0000256" key="1">
    <source>
        <dbReference type="ARBA" id="ARBA00022737"/>
    </source>
</evidence>
<dbReference type="PROSITE" id="PS50005">
    <property type="entry name" value="TPR"/>
    <property type="match status" value="2"/>
</dbReference>
<evidence type="ECO:0000256" key="3">
    <source>
        <dbReference type="PROSITE-ProRule" id="PRU00339"/>
    </source>
</evidence>
<protein>
    <submittedName>
        <fullName evidence="5">Uncharacterized protein</fullName>
    </submittedName>
</protein>
<dbReference type="SUPFAM" id="SSF48452">
    <property type="entry name" value="TPR-like"/>
    <property type="match status" value="1"/>
</dbReference>
<dbReference type="PANTHER" id="PTHR44858">
    <property type="entry name" value="TETRATRICOPEPTIDE REPEAT PROTEIN 6"/>
    <property type="match status" value="1"/>
</dbReference>
<keyword evidence="2 3" id="KW-0802">TPR repeat</keyword>
<evidence type="ECO:0000313" key="5">
    <source>
        <dbReference type="EMBL" id="EGK70579.1"/>
    </source>
</evidence>
<feature type="compositionally biased region" description="Polar residues" evidence="4">
    <location>
        <begin position="9"/>
        <end position="19"/>
    </location>
</feature>
<keyword evidence="1" id="KW-0677">Repeat</keyword>
<feature type="repeat" description="TPR" evidence="3">
    <location>
        <begin position="212"/>
        <end position="245"/>
    </location>
</feature>
<feature type="region of interest" description="Disordered" evidence="4">
    <location>
        <begin position="1"/>
        <end position="21"/>
    </location>
</feature>
<evidence type="ECO:0000256" key="4">
    <source>
        <dbReference type="SAM" id="MobiDB-lite"/>
    </source>
</evidence>
<comment type="caution">
    <text evidence="5">The sequence shown here is derived from an EMBL/GenBank/DDBJ whole genome shotgun (WGS) entry which is preliminary data.</text>
</comment>
<dbReference type="InterPro" id="IPR011990">
    <property type="entry name" value="TPR-like_helical_dom_sf"/>
</dbReference>
<dbReference type="InterPro" id="IPR050498">
    <property type="entry name" value="Ycf3"/>
</dbReference>
<dbReference type="EMBL" id="AFHG01000056">
    <property type="protein sequence ID" value="EGK70579.1"/>
    <property type="molecule type" value="Genomic_DNA"/>
</dbReference>
<dbReference type="PROSITE" id="PS50293">
    <property type="entry name" value="TPR_REGION"/>
    <property type="match status" value="1"/>
</dbReference>
<evidence type="ECO:0000256" key="2">
    <source>
        <dbReference type="ARBA" id="ARBA00022803"/>
    </source>
</evidence>
<dbReference type="SMART" id="SM00028">
    <property type="entry name" value="TPR"/>
    <property type="match status" value="3"/>
</dbReference>
<sequence length="265" mass="30178">MIRKDSRVSHQPASVSSAAEPTMKEAAMLNVKLGDMIVQQREGTWTAFKVLAVDNWADGTHTAHCMAYEPTVIEPTPEALKGGKVRAWHVPIDARTFRDGWQLISNELPSAHELVGFHEYLRLTDFPRYLTVTGKDVDTIIGAANEHYKRAYALGDAGKRREAIMEYDKAIDLFPLFYEAIDNRAFTYMELGDLNTALKDFEESLRINPIGVTAFFSRGECLLKLGHLERAEAVFEEGISKFPEQRDLFTRFREVVRSQRRVQPR</sequence>
<accession>F5RFQ3</accession>
<feature type="repeat" description="TPR" evidence="3">
    <location>
        <begin position="178"/>
        <end position="211"/>
    </location>
</feature>